<evidence type="ECO:0000313" key="9">
    <source>
        <dbReference type="EMBL" id="MCL6269642.1"/>
    </source>
</evidence>
<feature type="transmembrane region" description="Helical" evidence="7">
    <location>
        <begin position="12"/>
        <end position="31"/>
    </location>
</feature>
<feature type="transmembrane region" description="Helical" evidence="7">
    <location>
        <begin position="263"/>
        <end position="284"/>
    </location>
</feature>
<evidence type="ECO:0000256" key="5">
    <source>
        <dbReference type="ARBA" id="ARBA00022989"/>
    </source>
</evidence>
<keyword evidence="2 7" id="KW-0813">Transport</keyword>
<evidence type="ECO:0000256" key="3">
    <source>
        <dbReference type="ARBA" id="ARBA00022475"/>
    </source>
</evidence>
<protein>
    <submittedName>
        <fullName evidence="9">ABC transporter permease subunit</fullName>
    </submittedName>
</protein>
<keyword evidence="5 7" id="KW-1133">Transmembrane helix</keyword>
<keyword evidence="4 7" id="KW-0812">Transmembrane</keyword>
<reference evidence="9 10" key="1">
    <citation type="submission" date="2022-05" db="EMBL/GenBank/DDBJ databases">
        <authorList>
            <person name="Park J.-S."/>
        </authorList>
    </citation>
    <scope>NUCLEOTIDE SEQUENCE [LARGE SCALE GENOMIC DNA]</scope>
    <source>
        <strain evidence="9 10">2012CJ34-2</strain>
    </source>
</reference>
<evidence type="ECO:0000313" key="10">
    <source>
        <dbReference type="Proteomes" id="UP001203338"/>
    </source>
</evidence>
<evidence type="ECO:0000256" key="2">
    <source>
        <dbReference type="ARBA" id="ARBA00022448"/>
    </source>
</evidence>
<evidence type="ECO:0000256" key="4">
    <source>
        <dbReference type="ARBA" id="ARBA00022692"/>
    </source>
</evidence>
<dbReference type="Pfam" id="PF00528">
    <property type="entry name" value="BPD_transp_1"/>
    <property type="match status" value="1"/>
</dbReference>
<feature type="transmembrane region" description="Helical" evidence="7">
    <location>
        <begin position="212"/>
        <end position="231"/>
    </location>
</feature>
<feature type="transmembrane region" description="Helical" evidence="7">
    <location>
        <begin position="109"/>
        <end position="128"/>
    </location>
</feature>
<accession>A0ABT0PE36</accession>
<comment type="subcellular location">
    <subcellularLocation>
        <location evidence="1 7">Cell membrane</location>
        <topology evidence="1 7">Multi-pass membrane protein</topology>
    </subcellularLocation>
</comment>
<dbReference type="Proteomes" id="UP001203338">
    <property type="component" value="Unassembled WGS sequence"/>
</dbReference>
<evidence type="ECO:0000256" key="1">
    <source>
        <dbReference type="ARBA" id="ARBA00004651"/>
    </source>
</evidence>
<sequence>MDTRLLKKYAPLYVLITPIIIYFCVFIFYPLSQAFYISIQEFGLLGSSGFVGLDNYYTIFDDSDFLQVIENTIVLSLGITFFGFTLPIIPAIALVEITQMAAKRWFQTLIYLPNLFSWVIIIGIWMTFLSPAGSLNSVLISLGIIDAPILFFANEDYARGMIVFQTVWKDIGYTTVIYFSAILSINTDLYEAAEMDGATVWQKIWNITIPQLYPTMKIVFLITLLGSLRTFDSAYLMSNGLISHKITTLALYVYEQGILEFDLGIANAAGVILLIIAISLALAVQKITRNK</sequence>
<organism evidence="9 10">
    <name type="scientific">Parendozoicomonas callyspongiae</name>
    <dbReference type="NCBI Taxonomy" id="2942213"/>
    <lineage>
        <taxon>Bacteria</taxon>
        <taxon>Pseudomonadati</taxon>
        <taxon>Pseudomonadota</taxon>
        <taxon>Gammaproteobacteria</taxon>
        <taxon>Oceanospirillales</taxon>
        <taxon>Endozoicomonadaceae</taxon>
        <taxon>Parendozoicomonas</taxon>
    </lineage>
</organism>
<comment type="caution">
    <text evidence="9">The sequence shown here is derived from an EMBL/GenBank/DDBJ whole genome shotgun (WGS) entry which is preliminary data.</text>
</comment>
<feature type="domain" description="ABC transmembrane type-1" evidence="8">
    <location>
        <begin position="69"/>
        <end position="284"/>
    </location>
</feature>
<keyword evidence="3" id="KW-1003">Cell membrane</keyword>
<dbReference type="EMBL" id="JAMFLX010000007">
    <property type="protein sequence ID" value="MCL6269642.1"/>
    <property type="molecule type" value="Genomic_DNA"/>
</dbReference>
<evidence type="ECO:0000259" key="8">
    <source>
        <dbReference type="PROSITE" id="PS50928"/>
    </source>
</evidence>
<evidence type="ECO:0000256" key="7">
    <source>
        <dbReference type="RuleBase" id="RU363032"/>
    </source>
</evidence>
<dbReference type="PANTHER" id="PTHR43227:SF11">
    <property type="entry name" value="BLL4140 PROTEIN"/>
    <property type="match status" value="1"/>
</dbReference>
<dbReference type="PANTHER" id="PTHR43227">
    <property type="entry name" value="BLL4140 PROTEIN"/>
    <property type="match status" value="1"/>
</dbReference>
<evidence type="ECO:0000256" key="6">
    <source>
        <dbReference type="ARBA" id="ARBA00023136"/>
    </source>
</evidence>
<gene>
    <name evidence="9" type="ORF">M3P05_06765</name>
</gene>
<proteinExistence type="inferred from homology"/>
<feature type="transmembrane region" description="Helical" evidence="7">
    <location>
        <begin position="73"/>
        <end position="97"/>
    </location>
</feature>
<dbReference type="Gene3D" id="1.10.3720.10">
    <property type="entry name" value="MetI-like"/>
    <property type="match status" value="1"/>
</dbReference>
<dbReference type="InterPro" id="IPR000515">
    <property type="entry name" value="MetI-like"/>
</dbReference>
<dbReference type="CDD" id="cd06261">
    <property type="entry name" value="TM_PBP2"/>
    <property type="match status" value="1"/>
</dbReference>
<comment type="similarity">
    <text evidence="7">Belongs to the binding-protein-dependent transport system permease family.</text>
</comment>
<keyword evidence="6 7" id="KW-0472">Membrane</keyword>
<name>A0ABT0PE36_9GAMM</name>
<dbReference type="PROSITE" id="PS50928">
    <property type="entry name" value="ABC_TM1"/>
    <property type="match status" value="1"/>
</dbReference>
<dbReference type="SUPFAM" id="SSF161098">
    <property type="entry name" value="MetI-like"/>
    <property type="match status" value="1"/>
</dbReference>
<dbReference type="InterPro" id="IPR050809">
    <property type="entry name" value="UgpAE/MalFG_permease"/>
</dbReference>
<dbReference type="InterPro" id="IPR035906">
    <property type="entry name" value="MetI-like_sf"/>
</dbReference>
<keyword evidence="10" id="KW-1185">Reference proteome</keyword>
<dbReference type="RefSeq" id="WP_249698705.1">
    <property type="nucleotide sequence ID" value="NZ_JAMFLX010000007.1"/>
</dbReference>